<name>A0A9P7VRV9_9AGAR</name>
<keyword evidence="2" id="KW-1185">Reference proteome</keyword>
<evidence type="ECO:0000313" key="1">
    <source>
        <dbReference type="EMBL" id="KAG7444836.1"/>
    </source>
</evidence>
<organism evidence="1 2">
    <name type="scientific">Guyanagaster necrorhizus</name>
    <dbReference type="NCBI Taxonomy" id="856835"/>
    <lineage>
        <taxon>Eukaryota</taxon>
        <taxon>Fungi</taxon>
        <taxon>Dikarya</taxon>
        <taxon>Basidiomycota</taxon>
        <taxon>Agaricomycotina</taxon>
        <taxon>Agaricomycetes</taxon>
        <taxon>Agaricomycetidae</taxon>
        <taxon>Agaricales</taxon>
        <taxon>Marasmiineae</taxon>
        <taxon>Physalacriaceae</taxon>
        <taxon>Guyanagaster</taxon>
    </lineage>
</organism>
<dbReference type="EMBL" id="MU250539">
    <property type="protein sequence ID" value="KAG7444836.1"/>
    <property type="molecule type" value="Genomic_DNA"/>
</dbReference>
<protein>
    <submittedName>
        <fullName evidence="1">Uncharacterized protein</fullName>
    </submittedName>
</protein>
<dbReference type="Proteomes" id="UP000812287">
    <property type="component" value="Unassembled WGS sequence"/>
</dbReference>
<sequence>MALVASSNYLSRFLLPPAELIITSGRSSMTFMAGALVLSKRLLLLAPQNILHTYRIKIVGKDSLYALIFSADLTCTNAGFRHRAQSSLPPPLPAGDRIQYGSFGTGDDYHVTRHWYSSDVCRGFRNGRDKVLFQEGIKSASGLQTRLILPYLLSWSYSRGLVRGSNSSAVRIVLYLLAIRSLIIRPIASAAHEKASTCYFRSLLIEIFDTLRHFMTFSSFAPVAREQPLPDADDMSAPLTEKFQWWDDSDVHCQFLHTITAFNVQDENFPEEEMATTPAKREGRGRSIMADIPEIHFVARDLHNRTAPLTQAPEPSSFRFMGTLSLDAPDRHYLRRTIRSATMSVLNASL</sequence>
<proteinExistence type="predicted"/>
<reference evidence="1" key="1">
    <citation type="submission" date="2020-11" db="EMBL/GenBank/DDBJ databases">
        <title>Adaptations for nitrogen fixation in a non-lichenized fungal sporocarp promotes dispersal by wood-feeding termites.</title>
        <authorList>
            <consortium name="DOE Joint Genome Institute"/>
            <person name="Koch R.A."/>
            <person name="Yoon G."/>
            <person name="Arayal U."/>
            <person name="Lail K."/>
            <person name="Amirebrahimi M."/>
            <person name="Labutti K."/>
            <person name="Lipzen A."/>
            <person name="Riley R."/>
            <person name="Barry K."/>
            <person name="Henrissat B."/>
            <person name="Grigoriev I.V."/>
            <person name="Herr J.R."/>
            <person name="Aime M.C."/>
        </authorList>
    </citation>
    <scope>NUCLEOTIDE SEQUENCE</scope>
    <source>
        <strain evidence="1">MCA 3950</strain>
    </source>
</reference>
<dbReference type="AlphaFoldDB" id="A0A9P7VRV9"/>
<accession>A0A9P7VRV9</accession>
<dbReference type="GeneID" id="66101611"/>
<comment type="caution">
    <text evidence="1">The sequence shown here is derived from an EMBL/GenBank/DDBJ whole genome shotgun (WGS) entry which is preliminary data.</text>
</comment>
<evidence type="ECO:0000313" key="2">
    <source>
        <dbReference type="Proteomes" id="UP000812287"/>
    </source>
</evidence>
<dbReference type="RefSeq" id="XP_043038336.1">
    <property type="nucleotide sequence ID" value="XM_043179317.1"/>
</dbReference>
<gene>
    <name evidence="1" type="ORF">BT62DRAFT_1077586</name>
</gene>